<evidence type="ECO:0000313" key="3">
    <source>
        <dbReference type="Proteomes" id="UP000236527"/>
    </source>
</evidence>
<protein>
    <submittedName>
        <fullName evidence="2">Uncharacterized protein</fullName>
    </submittedName>
</protein>
<sequence>MTHQLPPNQKDNNPKINVESNYPAGHIGESFNKIEHIINKINQLSSEELTILSKELSSNHNFELSSEQKFIELHGRQLIYHNSLAFYVLIGLGVAFAVPNLIAICLFLVTGNIYAATITTVSGGVSAVFCIRLIERQSHRKDQNIRDFVENLILPNSTLKKRRNKSL</sequence>
<keyword evidence="1" id="KW-0472">Membrane</keyword>
<evidence type="ECO:0000256" key="1">
    <source>
        <dbReference type="SAM" id="Phobius"/>
    </source>
</evidence>
<keyword evidence="1" id="KW-1133">Transmembrane helix</keyword>
<organism evidence="2 3">
    <name type="scientific">Nostoc cycadae WK-1</name>
    <dbReference type="NCBI Taxonomy" id="1861711"/>
    <lineage>
        <taxon>Bacteria</taxon>
        <taxon>Bacillati</taxon>
        <taxon>Cyanobacteriota</taxon>
        <taxon>Cyanophyceae</taxon>
        <taxon>Nostocales</taxon>
        <taxon>Nostocaceae</taxon>
        <taxon>Nostoc</taxon>
    </lineage>
</organism>
<keyword evidence="1" id="KW-0812">Transmembrane</keyword>
<accession>A0A2H6LFC6</accession>
<reference evidence="3" key="1">
    <citation type="journal article" date="2018" name="Genome Announc.">
        <title>Draft Genome Sequence of the Nitrogen-Fixing and Hormogonia-Inducing Cyanobacterium Nostoc cycadae Strain WK-1, Isolated from the Coralloid Roots of Cycas revoluta.</title>
        <authorList>
            <person name="Kanesaki Y."/>
            <person name="Hirose M."/>
            <person name="Hirose Y."/>
            <person name="Fujisawa T."/>
            <person name="Nakamura Y."/>
            <person name="Watanabe S."/>
            <person name="Matsunaga S."/>
            <person name="Uchida H."/>
            <person name="Murakami A."/>
        </authorList>
    </citation>
    <scope>NUCLEOTIDE SEQUENCE [LARGE SCALE GENOMIC DNA]</scope>
    <source>
        <strain evidence="3">WK-1</strain>
    </source>
</reference>
<comment type="caution">
    <text evidence="2">The sequence shown here is derived from an EMBL/GenBank/DDBJ whole genome shotgun (WGS) entry which is preliminary data.</text>
</comment>
<name>A0A2H6LFC6_9NOSO</name>
<gene>
    <name evidence="2" type="ORF">NCWK1_1671</name>
</gene>
<evidence type="ECO:0000313" key="2">
    <source>
        <dbReference type="EMBL" id="GBE91918.1"/>
    </source>
</evidence>
<dbReference type="Proteomes" id="UP000236527">
    <property type="component" value="Unassembled WGS sequence"/>
</dbReference>
<proteinExistence type="predicted"/>
<dbReference type="AlphaFoldDB" id="A0A2H6LFC6"/>
<feature type="transmembrane region" description="Helical" evidence="1">
    <location>
        <begin position="84"/>
        <end position="109"/>
    </location>
</feature>
<dbReference type="EMBL" id="BDGE01000027">
    <property type="protein sequence ID" value="GBE91918.1"/>
    <property type="molecule type" value="Genomic_DNA"/>
</dbReference>
<feature type="transmembrane region" description="Helical" evidence="1">
    <location>
        <begin position="115"/>
        <end position="134"/>
    </location>
</feature>
<dbReference type="RefSeq" id="WP_103124438.1">
    <property type="nucleotide sequence ID" value="NZ_DF978425.1"/>
</dbReference>
<keyword evidence="3" id="KW-1185">Reference proteome</keyword>